<protein>
    <submittedName>
        <fullName evidence="2">Uncharacterized protein</fullName>
    </submittedName>
</protein>
<evidence type="ECO:0000313" key="2">
    <source>
        <dbReference type="EMBL" id="EXC25197.1"/>
    </source>
</evidence>
<feature type="region of interest" description="Disordered" evidence="1">
    <location>
        <begin position="68"/>
        <end position="106"/>
    </location>
</feature>
<organism evidence="2 3">
    <name type="scientific">Morus notabilis</name>
    <dbReference type="NCBI Taxonomy" id="981085"/>
    <lineage>
        <taxon>Eukaryota</taxon>
        <taxon>Viridiplantae</taxon>
        <taxon>Streptophyta</taxon>
        <taxon>Embryophyta</taxon>
        <taxon>Tracheophyta</taxon>
        <taxon>Spermatophyta</taxon>
        <taxon>Magnoliopsida</taxon>
        <taxon>eudicotyledons</taxon>
        <taxon>Gunneridae</taxon>
        <taxon>Pentapetalae</taxon>
        <taxon>rosids</taxon>
        <taxon>fabids</taxon>
        <taxon>Rosales</taxon>
        <taxon>Moraceae</taxon>
        <taxon>Moreae</taxon>
        <taxon>Morus</taxon>
    </lineage>
</organism>
<reference evidence="3" key="1">
    <citation type="submission" date="2013-01" db="EMBL/GenBank/DDBJ databases">
        <title>Draft Genome Sequence of a Mulberry Tree, Morus notabilis C.K. Schneid.</title>
        <authorList>
            <person name="He N."/>
            <person name="Zhao S."/>
        </authorList>
    </citation>
    <scope>NUCLEOTIDE SEQUENCE</scope>
</reference>
<feature type="compositionally biased region" description="Basic and acidic residues" evidence="1">
    <location>
        <begin position="95"/>
        <end position="106"/>
    </location>
</feature>
<proteinExistence type="predicted"/>
<evidence type="ECO:0000313" key="3">
    <source>
        <dbReference type="Proteomes" id="UP000030645"/>
    </source>
</evidence>
<dbReference type="AlphaFoldDB" id="W9S4A5"/>
<sequence>MRLLPVDTCPFRGIRKGKQQAGISSQSSQQFCLSNSYAHSVRELRERSQAYIAPLLFFSISKIARKHTTQLRGRGRGRGSAGDYNSLVSEPAMADDQRNPDLLRLE</sequence>
<feature type="compositionally biased region" description="Basic residues" evidence="1">
    <location>
        <begin position="68"/>
        <end position="77"/>
    </location>
</feature>
<dbReference type="EMBL" id="KE346050">
    <property type="protein sequence ID" value="EXC25197.1"/>
    <property type="molecule type" value="Genomic_DNA"/>
</dbReference>
<gene>
    <name evidence="2" type="ORF">L484_013286</name>
</gene>
<evidence type="ECO:0000256" key="1">
    <source>
        <dbReference type="SAM" id="MobiDB-lite"/>
    </source>
</evidence>
<name>W9S4A5_9ROSA</name>
<accession>W9S4A5</accession>
<dbReference type="Proteomes" id="UP000030645">
    <property type="component" value="Unassembled WGS sequence"/>
</dbReference>
<keyword evidence="3" id="KW-1185">Reference proteome</keyword>